<sequence>MEKASKSGLCHPKPSTSIRLHCLPKRVNGRRGATVRAMNLWQAGNSFAGAGDLLSDTQGRAPLSHDPLNGLFGKLAKAVLLDLGGKNRQQNSIGGAPMPRSWSWTSLLRHKVHVARLVLRGIG</sequence>
<evidence type="ECO:0000313" key="2">
    <source>
        <dbReference type="Proteomes" id="UP000556329"/>
    </source>
</evidence>
<proteinExistence type="predicted"/>
<dbReference type="EMBL" id="JACHEF010000004">
    <property type="protein sequence ID" value="MBB6411701.1"/>
    <property type="molecule type" value="Genomic_DNA"/>
</dbReference>
<accession>A0A841PD87</accession>
<name>A0A841PD87_9HYPH</name>
<evidence type="ECO:0000313" key="1">
    <source>
        <dbReference type="EMBL" id="MBB6411701.1"/>
    </source>
</evidence>
<dbReference type="RefSeq" id="WP_184874632.1">
    <property type="nucleotide sequence ID" value="NZ_JACHEF010000004.1"/>
</dbReference>
<organism evidence="1 2">
    <name type="scientific">Mesorhizobium sangaii</name>
    <dbReference type="NCBI Taxonomy" id="505389"/>
    <lineage>
        <taxon>Bacteria</taxon>
        <taxon>Pseudomonadati</taxon>
        <taxon>Pseudomonadota</taxon>
        <taxon>Alphaproteobacteria</taxon>
        <taxon>Hyphomicrobiales</taxon>
        <taxon>Phyllobacteriaceae</taxon>
        <taxon>Mesorhizobium</taxon>
    </lineage>
</organism>
<dbReference type="Proteomes" id="UP000556329">
    <property type="component" value="Unassembled WGS sequence"/>
</dbReference>
<gene>
    <name evidence="1" type="ORF">HNQ71_004389</name>
</gene>
<comment type="caution">
    <text evidence="1">The sequence shown here is derived from an EMBL/GenBank/DDBJ whole genome shotgun (WGS) entry which is preliminary data.</text>
</comment>
<protein>
    <submittedName>
        <fullName evidence="1">Uncharacterized protein</fullName>
    </submittedName>
</protein>
<keyword evidence="2" id="KW-1185">Reference proteome</keyword>
<dbReference type="AlphaFoldDB" id="A0A841PD87"/>
<reference evidence="1 2" key="1">
    <citation type="submission" date="2020-08" db="EMBL/GenBank/DDBJ databases">
        <title>Genomic Encyclopedia of Type Strains, Phase IV (KMG-IV): sequencing the most valuable type-strain genomes for metagenomic binning, comparative biology and taxonomic classification.</title>
        <authorList>
            <person name="Goeker M."/>
        </authorList>
    </citation>
    <scope>NUCLEOTIDE SEQUENCE [LARGE SCALE GENOMIC DNA]</scope>
    <source>
        <strain evidence="1 2">DSM 100039</strain>
    </source>
</reference>